<accession>A0A7T5R0Z3</accession>
<organism evidence="10 11">
    <name type="scientific">Micavibrio aeruginosavorus</name>
    <dbReference type="NCBI Taxonomy" id="349221"/>
    <lineage>
        <taxon>Bacteria</taxon>
        <taxon>Pseudomonadati</taxon>
        <taxon>Bdellovibrionota</taxon>
        <taxon>Bdellovibrionia</taxon>
        <taxon>Bdellovibrionales</taxon>
        <taxon>Pseudobdellovibrionaceae</taxon>
        <taxon>Micavibrio</taxon>
    </lineage>
</organism>
<evidence type="ECO:0000256" key="5">
    <source>
        <dbReference type="ARBA" id="ARBA00023054"/>
    </source>
</evidence>
<evidence type="ECO:0000259" key="9">
    <source>
        <dbReference type="Pfam" id="PF02463"/>
    </source>
</evidence>
<dbReference type="Gene3D" id="3.40.50.300">
    <property type="entry name" value="P-loop containing nucleotide triphosphate hydrolases"/>
    <property type="match status" value="2"/>
</dbReference>
<feature type="domain" description="RecF/RecN/SMC N-terminal" evidence="9">
    <location>
        <begin position="5"/>
        <end position="1141"/>
    </location>
</feature>
<evidence type="ECO:0000313" key="10">
    <source>
        <dbReference type="EMBL" id="QQG35439.1"/>
    </source>
</evidence>
<keyword evidence="3 7" id="KW-0547">Nucleotide-binding</keyword>
<dbReference type="GO" id="GO:0005524">
    <property type="term" value="F:ATP binding"/>
    <property type="evidence" value="ECO:0007669"/>
    <property type="project" value="UniProtKB-UniRule"/>
</dbReference>
<feature type="coiled-coil region" evidence="7">
    <location>
        <begin position="962"/>
        <end position="996"/>
    </location>
</feature>
<dbReference type="InterPro" id="IPR011890">
    <property type="entry name" value="SMC_prok"/>
</dbReference>
<keyword evidence="6 7" id="KW-0238">DNA-binding</keyword>
<dbReference type="Proteomes" id="UP000595362">
    <property type="component" value="Chromosome"/>
</dbReference>
<feature type="coiled-coil region" evidence="7">
    <location>
        <begin position="180"/>
        <end position="214"/>
    </location>
</feature>
<dbReference type="GO" id="GO:0006260">
    <property type="term" value="P:DNA replication"/>
    <property type="evidence" value="ECO:0007669"/>
    <property type="project" value="UniProtKB-UniRule"/>
</dbReference>
<dbReference type="Gene3D" id="1.10.287.1490">
    <property type="match status" value="1"/>
</dbReference>
<gene>
    <name evidence="7 10" type="primary">smc</name>
    <name evidence="10" type="ORF">HYS17_07785</name>
</gene>
<comment type="similarity">
    <text evidence="7">Belongs to the SMC family.</text>
</comment>
<dbReference type="GO" id="GO:0030261">
    <property type="term" value="P:chromosome condensation"/>
    <property type="evidence" value="ECO:0007669"/>
    <property type="project" value="InterPro"/>
</dbReference>
<evidence type="ECO:0000256" key="6">
    <source>
        <dbReference type="ARBA" id="ARBA00023125"/>
    </source>
</evidence>
<protein>
    <recommendedName>
        <fullName evidence="7">Chromosome partition protein Smc</fullName>
    </recommendedName>
</protein>
<dbReference type="GO" id="GO:0007059">
    <property type="term" value="P:chromosome segregation"/>
    <property type="evidence" value="ECO:0007669"/>
    <property type="project" value="UniProtKB-UniRule"/>
</dbReference>
<dbReference type="InterPro" id="IPR003395">
    <property type="entry name" value="RecF/RecN/SMC_N"/>
</dbReference>
<evidence type="ECO:0000256" key="1">
    <source>
        <dbReference type="ARBA" id="ARBA00004496"/>
    </source>
</evidence>
<dbReference type="AlphaFoldDB" id="A0A7T5R0Z3"/>
<feature type="coiled-coil region" evidence="7">
    <location>
        <begin position="656"/>
        <end position="683"/>
    </location>
</feature>
<dbReference type="FunFam" id="3.40.50.300:FF:000901">
    <property type="entry name" value="Chromosome partition protein Smc"/>
    <property type="match status" value="1"/>
</dbReference>
<proteinExistence type="inferred from homology"/>
<evidence type="ECO:0000256" key="8">
    <source>
        <dbReference type="SAM" id="MobiDB-lite"/>
    </source>
</evidence>
<sequence length="1158" mass="129697">MIQFSKLRLNGFKSFVEKTELDIGQGLTGIVGPNGCGKSNLVEALRWSMGETSSKRMRGGSGSMEDVIFNGTEKRPARNFAEVTVVLDNSAHSAPGPFNEAEEIEVVRRIEREKGSDYKINSKTVRARDVQLLYADLMSGAGSPYLVSQGKVTTMIQAKPVDRRMILEEAAGITGLYARRHEAELRLRAADNNLKRLDDIVGGMEGRLQELKKQARQAARYRNLSAQIRQLEVMIGTLEWRRASERLHEIKSTFDEIESKVAERMLTVSQLTRTQNTQSADLPELRQQDAEFGARLQVQKLALQRLEDEALRIETTVQEAQQHLERTNADRSHEDESLSENSSVLERLEAEESTLRAGEENQEREIAIRETRRDELQIEVDRLEAEFTGLMQAVASDKAKREGLEQQIATDQGRMDAVKSRLATVRQTLEAKKADSGQDEAIAALRGEIETLETQTETLRTGIEALENALNDARARREDAREAVQLRSTEKSRVEAEVRTLESVLEMYSEDGFRAVLEDVQADEGFETALSRALGDTLMASTDEGAPIVWADSAVDVGTLPALPAGVMVLEPHVKAPAALKLALSQIGVVENVEQGRDLACQLRVGQSLVSRDGAYWRWDGLRIKAEAADRHAIQLKQKNQLADLQKRLPEVDLALESARAVLVEAEAVLSTTQEQLKESRSQQNQAEYTLRDRRISLNRSVEAQASRQAELSRLEEALTIAETDIRNLEDAITVSRKELESFDDATLAARQQKVDDAREKLTMARTRLQEAISDLEIIRQDNNRRRGRLHAIADERVNLSNRCARSRERLRELDERQEQLSAKIAELIERPVEIRKDSEGLLGVISGIESEKSVVADKLAALEAELSDTNKGLKEAEAALSEVRESRAHAMATISERQTHLEDVKSHIQEQFNMSPEELSAEAALDPENLPNLEELKAQREKDVRSRDMIGAVNLRADQEAEEMEKELSTIFTERDDLMQAIAELRNGIQMLNKEARDRLTKAFDDVNHHFKDMFTRLFKGGQAHLKMIDSDDPLEAGLEIFAQPPGKALQSLSLLSGGEQTLTAVALIFAMFLTNPAPICVLDEVDAPLDDANVDRFCDVLQEFAARGETRFLVITHHRLTMARMDRLYGVTMTERGVSQLVSVDMNQQLDFLEAA</sequence>
<dbReference type="SUPFAM" id="SSF75553">
    <property type="entry name" value="Smc hinge domain"/>
    <property type="match status" value="1"/>
</dbReference>
<keyword evidence="4 7" id="KW-0067">ATP-binding</keyword>
<feature type="compositionally biased region" description="Basic and acidic residues" evidence="8">
    <location>
        <begin position="346"/>
        <end position="368"/>
    </location>
</feature>
<dbReference type="GO" id="GO:0005694">
    <property type="term" value="C:chromosome"/>
    <property type="evidence" value="ECO:0007669"/>
    <property type="project" value="InterPro"/>
</dbReference>
<dbReference type="GO" id="GO:0007062">
    <property type="term" value="P:sister chromatid cohesion"/>
    <property type="evidence" value="ECO:0007669"/>
    <property type="project" value="InterPro"/>
</dbReference>
<dbReference type="GO" id="GO:0003677">
    <property type="term" value="F:DNA binding"/>
    <property type="evidence" value="ECO:0007669"/>
    <property type="project" value="UniProtKB-UniRule"/>
</dbReference>
<dbReference type="InterPro" id="IPR036277">
    <property type="entry name" value="SMC_hinge_sf"/>
</dbReference>
<comment type="function">
    <text evidence="7">Required for chromosome condensation and partitioning.</text>
</comment>
<feature type="coiled-coil region" evidence="7">
    <location>
        <begin position="860"/>
        <end position="894"/>
    </location>
</feature>
<comment type="subunit">
    <text evidence="7">Homodimer.</text>
</comment>
<evidence type="ECO:0000256" key="3">
    <source>
        <dbReference type="ARBA" id="ARBA00022741"/>
    </source>
</evidence>
<dbReference type="SUPFAM" id="SSF52540">
    <property type="entry name" value="P-loop containing nucleoside triphosphate hydrolases"/>
    <property type="match status" value="1"/>
</dbReference>
<feature type="compositionally biased region" description="Basic and acidic residues" evidence="8">
    <location>
        <begin position="322"/>
        <end position="336"/>
    </location>
</feature>
<dbReference type="GO" id="GO:0005737">
    <property type="term" value="C:cytoplasm"/>
    <property type="evidence" value="ECO:0007669"/>
    <property type="project" value="UniProtKB-SubCell"/>
</dbReference>
<dbReference type="HAMAP" id="MF_01894">
    <property type="entry name" value="Smc_prok"/>
    <property type="match status" value="1"/>
</dbReference>
<reference evidence="10 11" key="1">
    <citation type="submission" date="2020-07" db="EMBL/GenBank/DDBJ databases">
        <title>Huge and variable diversity of episymbiotic CPR bacteria and DPANN archaea in groundwater ecosystems.</title>
        <authorList>
            <person name="He C.Y."/>
            <person name="Keren R."/>
            <person name="Whittaker M."/>
            <person name="Farag I.F."/>
            <person name="Doudna J."/>
            <person name="Cate J.H.D."/>
            <person name="Banfield J.F."/>
        </authorList>
    </citation>
    <scope>NUCLEOTIDE SEQUENCE [LARGE SCALE GENOMIC DNA]</scope>
    <source>
        <strain evidence="10">NC_groundwater_70_Ag_B-0.1um_54_66</strain>
    </source>
</reference>
<dbReference type="PANTHER" id="PTHR43977">
    <property type="entry name" value="STRUCTURAL MAINTENANCE OF CHROMOSOMES PROTEIN 3"/>
    <property type="match status" value="1"/>
</dbReference>
<keyword evidence="5 7" id="KW-0175">Coiled coil</keyword>
<evidence type="ECO:0000313" key="11">
    <source>
        <dbReference type="Proteomes" id="UP000595362"/>
    </source>
</evidence>
<dbReference type="CDD" id="cd03278">
    <property type="entry name" value="ABC_SMC_barmotin"/>
    <property type="match status" value="1"/>
</dbReference>
<dbReference type="EMBL" id="CP066681">
    <property type="protein sequence ID" value="QQG35439.1"/>
    <property type="molecule type" value="Genomic_DNA"/>
</dbReference>
<name>A0A7T5R0Z3_9BACT</name>
<keyword evidence="2 7" id="KW-0963">Cytoplasm</keyword>
<feature type="region of interest" description="Disordered" evidence="8">
    <location>
        <begin position="322"/>
        <end position="368"/>
    </location>
</feature>
<feature type="binding site" evidence="7">
    <location>
        <begin position="33"/>
        <end position="40"/>
    </location>
    <ligand>
        <name>ATP</name>
        <dbReference type="ChEBI" id="CHEBI:30616"/>
    </ligand>
</feature>
<dbReference type="PIRSF" id="PIRSF005719">
    <property type="entry name" value="SMC"/>
    <property type="match status" value="1"/>
</dbReference>
<dbReference type="NCBIfam" id="TIGR02168">
    <property type="entry name" value="SMC_prok_B"/>
    <property type="match status" value="1"/>
</dbReference>
<comment type="subcellular location">
    <subcellularLocation>
        <location evidence="1 7">Cytoplasm</location>
    </subcellularLocation>
</comment>
<comment type="domain">
    <text evidence="7">Contains large globular domains required for ATP hydrolysis at each terminus and a third globular domain forming a flexible hinge near the middle of the molecule. These domains are separated by coiled-coil structures.</text>
</comment>
<feature type="coiled-coil region" evidence="7">
    <location>
        <begin position="712"/>
        <end position="831"/>
    </location>
</feature>
<dbReference type="InterPro" id="IPR027417">
    <property type="entry name" value="P-loop_NTPase"/>
</dbReference>
<evidence type="ECO:0000256" key="2">
    <source>
        <dbReference type="ARBA" id="ARBA00022490"/>
    </source>
</evidence>
<feature type="coiled-coil region" evidence="7">
    <location>
        <begin position="449"/>
        <end position="511"/>
    </location>
</feature>
<evidence type="ECO:0000256" key="4">
    <source>
        <dbReference type="ARBA" id="ARBA00022840"/>
    </source>
</evidence>
<dbReference type="InterPro" id="IPR024704">
    <property type="entry name" value="SMC"/>
</dbReference>
<evidence type="ECO:0000256" key="7">
    <source>
        <dbReference type="HAMAP-Rule" id="MF_01894"/>
    </source>
</evidence>
<dbReference type="GO" id="GO:0016887">
    <property type="term" value="F:ATP hydrolysis activity"/>
    <property type="evidence" value="ECO:0007669"/>
    <property type="project" value="InterPro"/>
</dbReference>
<dbReference type="Pfam" id="PF02463">
    <property type="entry name" value="SMC_N"/>
    <property type="match status" value="1"/>
</dbReference>